<dbReference type="Proteomes" id="UP000701702">
    <property type="component" value="Unassembled WGS sequence"/>
</dbReference>
<sequence>MRLTEYTDYSLRVLLYVAVHPDELVTIQSIADTFGISRNHLIKIVAHLSQLGFLKTVRGRSGGMTLGMAPQQINLGKVVRATEPDFRLVECFEADGNRCIITSACGLRHVLASALDAYLGVLDSYTLQDLVKRPGALQRALSGVSLLSARIEKRRPTTLTQ</sequence>
<dbReference type="Pfam" id="PF02082">
    <property type="entry name" value="Rrf2"/>
    <property type="match status" value="1"/>
</dbReference>
<accession>A0ABN7Z9X3</accession>
<gene>
    <name evidence="2" type="primary">nsrR_2</name>
    <name evidence="2" type="ORF">LMG23994_04517</name>
</gene>
<dbReference type="InterPro" id="IPR036388">
    <property type="entry name" value="WH-like_DNA-bd_sf"/>
</dbReference>
<keyword evidence="1" id="KW-0238">DNA-binding</keyword>
<keyword evidence="3" id="KW-1185">Reference proteome</keyword>
<dbReference type="RefSeq" id="WP_224006120.1">
    <property type="nucleotide sequence ID" value="NZ_CAJZAF010000028.1"/>
</dbReference>
<proteinExistence type="predicted"/>
<reference evidence="2 3" key="1">
    <citation type="submission" date="2021-08" db="EMBL/GenBank/DDBJ databases">
        <authorList>
            <person name="Peeters C."/>
        </authorList>
    </citation>
    <scope>NUCLEOTIDE SEQUENCE [LARGE SCALE GENOMIC DNA]</scope>
    <source>
        <strain evidence="2 3">LMG 23994</strain>
    </source>
</reference>
<comment type="caution">
    <text evidence="2">The sequence shown here is derived from an EMBL/GenBank/DDBJ whole genome shotgun (WGS) entry which is preliminary data.</text>
</comment>
<dbReference type="Gene3D" id="1.10.10.10">
    <property type="entry name" value="Winged helix-like DNA-binding domain superfamily/Winged helix DNA-binding domain"/>
    <property type="match status" value="1"/>
</dbReference>
<dbReference type="NCBIfam" id="TIGR00738">
    <property type="entry name" value="rrf2_super"/>
    <property type="match status" value="1"/>
</dbReference>
<protein>
    <submittedName>
        <fullName evidence="2">HTH-type transcriptional repressor NsrR</fullName>
    </submittedName>
</protein>
<name>A0ABN7Z9X3_9BURK</name>
<dbReference type="SUPFAM" id="SSF46785">
    <property type="entry name" value="Winged helix' DNA-binding domain"/>
    <property type="match status" value="1"/>
</dbReference>
<evidence type="ECO:0000256" key="1">
    <source>
        <dbReference type="ARBA" id="ARBA00023125"/>
    </source>
</evidence>
<dbReference type="PANTHER" id="PTHR33221:SF4">
    <property type="entry name" value="HTH-TYPE TRANSCRIPTIONAL REPRESSOR NSRR"/>
    <property type="match status" value="1"/>
</dbReference>
<dbReference type="InterPro" id="IPR000944">
    <property type="entry name" value="Tscrpt_reg_Rrf2"/>
</dbReference>
<dbReference type="PANTHER" id="PTHR33221">
    <property type="entry name" value="WINGED HELIX-TURN-HELIX TRANSCRIPTIONAL REGULATOR, RRF2 FAMILY"/>
    <property type="match status" value="1"/>
</dbReference>
<dbReference type="InterPro" id="IPR036390">
    <property type="entry name" value="WH_DNA-bd_sf"/>
</dbReference>
<evidence type="ECO:0000313" key="2">
    <source>
        <dbReference type="EMBL" id="CAG9180884.1"/>
    </source>
</evidence>
<organism evidence="2 3">
    <name type="scientific">Cupriavidus pinatubonensis</name>
    <dbReference type="NCBI Taxonomy" id="248026"/>
    <lineage>
        <taxon>Bacteria</taxon>
        <taxon>Pseudomonadati</taxon>
        <taxon>Pseudomonadota</taxon>
        <taxon>Betaproteobacteria</taxon>
        <taxon>Burkholderiales</taxon>
        <taxon>Burkholderiaceae</taxon>
        <taxon>Cupriavidus</taxon>
    </lineage>
</organism>
<dbReference type="EMBL" id="CAJZAF010000028">
    <property type="protein sequence ID" value="CAG9180884.1"/>
    <property type="molecule type" value="Genomic_DNA"/>
</dbReference>
<dbReference type="PROSITE" id="PS51197">
    <property type="entry name" value="HTH_RRF2_2"/>
    <property type="match status" value="1"/>
</dbReference>
<evidence type="ECO:0000313" key="3">
    <source>
        <dbReference type="Proteomes" id="UP000701702"/>
    </source>
</evidence>